<organism evidence="4 5">
    <name type="scientific">Methanoplanus endosymbiosus</name>
    <dbReference type="NCBI Taxonomy" id="33865"/>
    <lineage>
        <taxon>Archaea</taxon>
        <taxon>Methanobacteriati</taxon>
        <taxon>Methanobacteriota</taxon>
        <taxon>Stenosarchaea group</taxon>
        <taxon>Methanomicrobia</taxon>
        <taxon>Methanomicrobiales</taxon>
        <taxon>Methanomicrobiaceae</taxon>
        <taxon>Methanoplanus</taxon>
    </lineage>
</organism>
<dbReference type="EMBL" id="CP096115">
    <property type="protein sequence ID" value="UUX92895.1"/>
    <property type="molecule type" value="Genomic_DNA"/>
</dbReference>
<keyword evidence="5" id="KW-1185">Reference proteome</keyword>
<dbReference type="PANTHER" id="PTHR13799">
    <property type="entry name" value="NGG1 INTERACTING FACTOR 3"/>
    <property type="match status" value="1"/>
</dbReference>
<feature type="binding site" evidence="3">
    <location>
        <position position="209"/>
    </location>
    <ligand>
        <name>a divalent metal cation</name>
        <dbReference type="ChEBI" id="CHEBI:60240"/>
        <label>1</label>
    </ligand>
</feature>
<dbReference type="GO" id="GO:0005737">
    <property type="term" value="C:cytoplasm"/>
    <property type="evidence" value="ECO:0007669"/>
    <property type="project" value="TreeGrafter"/>
</dbReference>
<protein>
    <submittedName>
        <fullName evidence="4">Nif3-like dinuclear metal center hexameric protein</fullName>
    </submittedName>
</protein>
<evidence type="ECO:0000256" key="1">
    <source>
        <dbReference type="ARBA" id="ARBA00006964"/>
    </source>
</evidence>
<dbReference type="SUPFAM" id="SSF102705">
    <property type="entry name" value="NIF3 (NGG1p interacting factor 3)-like"/>
    <property type="match status" value="1"/>
</dbReference>
<dbReference type="KEGG" id="mend:L6E24_01835"/>
<reference evidence="4" key="1">
    <citation type="submission" date="2022-04" db="EMBL/GenBank/DDBJ databases">
        <title>Complete genome of Methanoplanus endosymbiosus DSM 3599.</title>
        <authorList>
            <person name="Chen S.-C."/>
            <person name="You Y.-T."/>
            <person name="Zhou Y.-Z."/>
            <person name="Lai M.-C."/>
        </authorList>
    </citation>
    <scope>NUCLEOTIDE SEQUENCE</scope>
    <source>
        <strain evidence="4">DSM 3599</strain>
    </source>
</reference>
<dbReference type="Gene3D" id="3.40.1390.30">
    <property type="entry name" value="NIF3 (NGG1p interacting factor 3)-like"/>
    <property type="match status" value="2"/>
</dbReference>
<dbReference type="FunFam" id="3.40.1390.30:FF:000001">
    <property type="entry name" value="GTP cyclohydrolase 1 type 2"/>
    <property type="match status" value="1"/>
</dbReference>
<feature type="binding site" evidence="3">
    <location>
        <position position="205"/>
    </location>
    <ligand>
        <name>a divalent metal cation</name>
        <dbReference type="ChEBI" id="CHEBI:60240"/>
        <label>1</label>
    </ligand>
</feature>
<evidence type="ECO:0000256" key="3">
    <source>
        <dbReference type="PIRSR" id="PIRSR602678-1"/>
    </source>
</evidence>
<name>A0A9E7TKR0_9EURY</name>
<dbReference type="RefSeq" id="WP_257743039.1">
    <property type="nucleotide sequence ID" value="NZ_CP096115.1"/>
</dbReference>
<evidence type="ECO:0000313" key="4">
    <source>
        <dbReference type="EMBL" id="UUX92895.1"/>
    </source>
</evidence>
<dbReference type="Proteomes" id="UP001060368">
    <property type="component" value="Chromosome"/>
</dbReference>
<keyword evidence="2 3" id="KW-0479">Metal-binding</keyword>
<feature type="binding site" evidence="3">
    <location>
        <position position="102"/>
    </location>
    <ligand>
        <name>a divalent metal cation</name>
        <dbReference type="ChEBI" id="CHEBI:60240"/>
        <label>1</label>
    </ligand>
</feature>
<accession>A0A9E7TKR0</accession>
<dbReference type="GO" id="GO:0046872">
    <property type="term" value="F:metal ion binding"/>
    <property type="evidence" value="ECO:0007669"/>
    <property type="project" value="UniProtKB-KW"/>
</dbReference>
<evidence type="ECO:0000256" key="2">
    <source>
        <dbReference type="ARBA" id="ARBA00022723"/>
    </source>
</evidence>
<dbReference type="GeneID" id="74306396"/>
<feature type="binding site" evidence="3">
    <location>
        <position position="65"/>
    </location>
    <ligand>
        <name>a divalent metal cation</name>
        <dbReference type="ChEBI" id="CHEBI:60240"/>
        <label>1</label>
    </ligand>
</feature>
<proteinExistence type="inferred from homology"/>
<dbReference type="Pfam" id="PF01784">
    <property type="entry name" value="DUF34_NIF3"/>
    <property type="match status" value="1"/>
</dbReference>
<dbReference type="AlphaFoldDB" id="A0A9E7TKR0"/>
<sequence length="234" mass="25233">MDISEFIALMEKIAPPELAEDFDENRIGLIIEGKSEVDNIACALDATEFTIAKTADLGCDMLVVHHTPIWNGLTRINGRSASIIKKALISGVNIYAMHTNFDHAEGGINDALSGLLGLTNISSMSLGVVGDCGLDLNGISERLNGSLRVYGNPEDVSRLAVAGGSGFDLSLINEAYELGADAFLSSELKHNVMLESPLPLIESTHYDLESPGMKFLAGRMGWEFIDEKPDICIY</sequence>
<dbReference type="InterPro" id="IPR002678">
    <property type="entry name" value="DUF34/NIF3"/>
</dbReference>
<feature type="binding site" evidence="3">
    <location>
        <position position="66"/>
    </location>
    <ligand>
        <name>a divalent metal cation</name>
        <dbReference type="ChEBI" id="CHEBI:60240"/>
        <label>1</label>
    </ligand>
</feature>
<evidence type="ECO:0000313" key="5">
    <source>
        <dbReference type="Proteomes" id="UP001060368"/>
    </source>
</evidence>
<comment type="similarity">
    <text evidence="1">Belongs to the GTP cyclohydrolase I type 2/NIF3 family.</text>
</comment>
<gene>
    <name evidence="4" type="ORF">L6E24_01835</name>
</gene>
<dbReference type="PANTHER" id="PTHR13799:SF14">
    <property type="entry name" value="GTP CYCLOHYDROLASE 1 TYPE 2 HOMOLOG"/>
    <property type="match status" value="1"/>
</dbReference>
<dbReference type="InterPro" id="IPR036069">
    <property type="entry name" value="DUF34/NIF3_sf"/>
</dbReference>